<accession>D8Q991</accession>
<feature type="compositionally biased region" description="Acidic residues" evidence="2">
    <location>
        <begin position="922"/>
        <end position="938"/>
    </location>
</feature>
<dbReference type="KEGG" id="scm:SCHCO_02632043"/>
<dbReference type="eggNOG" id="ENOG502SDCV">
    <property type="taxonomic scope" value="Eukaryota"/>
</dbReference>
<protein>
    <recommendedName>
        <fullName evidence="5">DNA repair protein Rad26</fullName>
    </recommendedName>
</protein>
<keyword evidence="4" id="KW-1185">Reference proteome</keyword>
<feature type="compositionally biased region" description="Polar residues" evidence="2">
    <location>
        <begin position="421"/>
        <end position="434"/>
    </location>
</feature>
<dbReference type="GeneID" id="9588082"/>
<feature type="non-terminal residue" evidence="3">
    <location>
        <position position="938"/>
    </location>
</feature>
<dbReference type="OMA" id="QMEPEND"/>
<dbReference type="AlphaFoldDB" id="D8Q991"/>
<dbReference type="Proteomes" id="UP000007431">
    <property type="component" value="Unassembled WGS sequence"/>
</dbReference>
<evidence type="ECO:0000313" key="3">
    <source>
        <dbReference type="EMBL" id="EFI95194.1"/>
    </source>
</evidence>
<feature type="compositionally biased region" description="Polar residues" evidence="2">
    <location>
        <begin position="356"/>
        <end position="371"/>
    </location>
</feature>
<feature type="region of interest" description="Disordered" evidence="2">
    <location>
        <begin position="915"/>
        <end position="938"/>
    </location>
</feature>
<dbReference type="VEuPathDB" id="FungiDB:SCHCODRAFT_02632043"/>
<dbReference type="PANTHER" id="PTHR28594:SF1">
    <property type="entry name" value="ATR-INTERACTING PROTEIN"/>
    <property type="match status" value="1"/>
</dbReference>
<dbReference type="PANTHER" id="PTHR28594">
    <property type="entry name" value="ATR-INTERACTING PROTEIN"/>
    <property type="match status" value="1"/>
</dbReference>
<dbReference type="OrthoDB" id="3366922at2759"/>
<feature type="region of interest" description="Disordered" evidence="2">
    <location>
        <begin position="33"/>
        <end position="70"/>
    </location>
</feature>
<dbReference type="RefSeq" id="XP_003030097.1">
    <property type="nucleotide sequence ID" value="XM_003030051.1"/>
</dbReference>
<feature type="compositionally biased region" description="Polar residues" evidence="2">
    <location>
        <begin position="165"/>
        <end position="176"/>
    </location>
</feature>
<feature type="compositionally biased region" description="Basic and acidic residues" evidence="2">
    <location>
        <begin position="105"/>
        <end position="125"/>
    </location>
</feature>
<dbReference type="EMBL" id="GL377308">
    <property type="protein sequence ID" value="EFI95194.1"/>
    <property type="molecule type" value="Genomic_DNA"/>
</dbReference>
<dbReference type="GO" id="GO:0000077">
    <property type="term" value="P:DNA damage checkpoint signaling"/>
    <property type="evidence" value="ECO:0007669"/>
    <property type="project" value="InterPro"/>
</dbReference>
<proteinExistence type="predicted"/>
<dbReference type="InterPro" id="IPR033349">
    <property type="entry name" value="ATRIP"/>
</dbReference>
<feature type="region of interest" description="Disordered" evidence="2">
    <location>
        <begin position="87"/>
        <end position="204"/>
    </location>
</feature>
<evidence type="ECO:0000256" key="1">
    <source>
        <dbReference type="SAM" id="Coils"/>
    </source>
</evidence>
<feature type="coiled-coil region" evidence="1">
    <location>
        <begin position="261"/>
        <end position="292"/>
    </location>
</feature>
<keyword evidence="1" id="KW-0175">Coiled coil</keyword>
<name>D8Q991_SCHCM</name>
<evidence type="ECO:0000313" key="4">
    <source>
        <dbReference type="Proteomes" id="UP000007431"/>
    </source>
</evidence>
<reference evidence="3 4" key="1">
    <citation type="journal article" date="2010" name="Nat. Biotechnol.">
        <title>Genome sequence of the model mushroom Schizophyllum commune.</title>
        <authorList>
            <person name="Ohm R.A."/>
            <person name="de Jong J.F."/>
            <person name="Lugones L.G."/>
            <person name="Aerts A."/>
            <person name="Kothe E."/>
            <person name="Stajich J.E."/>
            <person name="de Vries R.P."/>
            <person name="Record E."/>
            <person name="Levasseur A."/>
            <person name="Baker S.E."/>
            <person name="Bartholomew K.A."/>
            <person name="Coutinho P.M."/>
            <person name="Erdmann S."/>
            <person name="Fowler T.J."/>
            <person name="Gathman A.C."/>
            <person name="Lombard V."/>
            <person name="Henrissat B."/>
            <person name="Knabe N."/>
            <person name="Kuees U."/>
            <person name="Lilly W.W."/>
            <person name="Lindquist E."/>
            <person name="Lucas S."/>
            <person name="Magnuson J.K."/>
            <person name="Piumi F."/>
            <person name="Raudaskoski M."/>
            <person name="Salamov A."/>
            <person name="Schmutz J."/>
            <person name="Schwarze F.W.M.R."/>
            <person name="vanKuyk P.A."/>
            <person name="Horton J.S."/>
            <person name="Grigoriev I.V."/>
            <person name="Woesten H.A.B."/>
        </authorList>
    </citation>
    <scope>NUCLEOTIDE SEQUENCE [LARGE SCALE GENOMIC DNA]</scope>
    <source>
        <strain evidence="4">H4-8 / FGSC 9210</strain>
    </source>
</reference>
<evidence type="ECO:0008006" key="5">
    <source>
        <dbReference type="Google" id="ProtNLM"/>
    </source>
</evidence>
<gene>
    <name evidence="3" type="ORF">SCHCODRAFT_110511</name>
</gene>
<evidence type="ECO:0000256" key="2">
    <source>
        <dbReference type="SAM" id="MobiDB-lite"/>
    </source>
</evidence>
<organism evidence="4">
    <name type="scientific">Schizophyllum commune (strain H4-8 / FGSC 9210)</name>
    <name type="common">Split gill fungus</name>
    <dbReference type="NCBI Taxonomy" id="578458"/>
    <lineage>
        <taxon>Eukaryota</taxon>
        <taxon>Fungi</taxon>
        <taxon>Dikarya</taxon>
        <taxon>Basidiomycota</taxon>
        <taxon>Agaricomycotina</taxon>
        <taxon>Agaricomycetes</taxon>
        <taxon>Agaricomycetidae</taxon>
        <taxon>Agaricales</taxon>
        <taxon>Schizophyllaceae</taxon>
        <taxon>Schizophyllum</taxon>
    </lineage>
</organism>
<dbReference type="HOGENOM" id="CLU_009272_0_0_1"/>
<sequence>MSSDDEFGFSDFPKLSASQFAAIDATAEDYYSQLRDAATQRTTPDPASAQKPGPSKPTLGKRKNTGVDDMDLLPDITIIDGGYALGAPEVKRPRHSPQQAQARKAALDEEARRKREADIEEALRQRDRRLHQKPAPRQKTPAPPRPLPQRQPSKPTVFRAPTVPPSSQNGTRSRGSSPMLVHHPPAPPQPPPQPPSRATTPASISADVQDELEKLRAELAIVKQKNAQAEAILLEEKSKRWGKDGEIAHLKDTLSKTTANYIAQTNKLREAKEAAEKQQTQLQRSMKDEIERIKTQFLFKQQELESRRPPMSVKAKKTARSTDFVAPVPMSSQMRGWSNAGAGTSRLEEDVFGGRSLTSQPPAFPSQSVRRSPSKTRSPAKPKPGALGFQNSFVASTPLAKRKGKQKENAEQEQRQGGAGSQLQGFQPASQQPRTQEDRGQQPAWDLGPAQAPSQPGFDWTVQSPPAIPSPPHSPTRMQVDALPPAPAPDGDVEMADGEEIVPEEFDAIEPIDWMGELTYLLLTHRLPSSTRTTLETIMRVDVEDDISLRICTTCNQILEIIGMHTKPADYLFVGKALAVRLVSLLQIFLELSTIAPLISLLNLMTYLIYSLPDFSSFLLLPGTDNTESLILESLVVILTQKLKGVSDEDKVPLEREVCELLSALAWNTPDDLMPRHRILTSNDEIMRYLINPEDSFAQLILKTQYLVRLSTHRTLASSLLPPYDPSLHVDGEGKPILKEGHVDRLCRIMVNEKRCDDPDFELRSLILTFLSMLSVGHAEALLALQSSAFIVPLLVDFTMQLANPIWEDDEELMSDPAKANSLIRLADQTVYLLWHIVKGREQELDLRRKLIHTSHVIVNGLMHVFVVAFGRLSYADPPDWVDKEGKDELQLLQGYTEELLNMVIDGPEGEAVWGTYQPDPENSEEAEEDEMEAEMLG</sequence>
<feature type="compositionally biased region" description="Basic residues" evidence="2">
    <location>
        <begin position="126"/>
        <end position="136"/>
    </location>
</feature>
<feature type="coiled-coil region" evidence="1">
    <location>
        <begin position="205"/>
        <end position="232"/>
    </location>
</feature>
<feature type="region of interest" description="Disordered" evidence="2">
    <location>
        <begin position="301"/>
        <end position="484"/>
    </location>
</feature>
<feature type="compositionally biased region" description="Pro residues" evidence="2">
    <location>
        <begin position="184"/>
        <end position="195"/>
    </location>
</feature>
<dbReference type="InParanoid" id="D8Q991"/>